<dbReference type="Pfam" id="PF26107">
    <property type="entry name" value="BrxR_CTD"/>
    <property type="match status" value="1"/>
</dbReference>
<organism evidence="4 5">
    <name type="scientific">Pseudomonas plecoglossicida</name>
    <dbReference type="NCBI Taxonomy" id="70775"/>
    <lineage>
        <taxon>Bacteria</taxon>
        <taxon>Pseudomonadati</taxon>
        <taxon>Pseudomonadota</taxon>
        <taxon>Gammaproteobacteria</taxon>
        <taxon>Pseudomonadales</taxon>
        <taxon>Pseudomonadaceae</taxon>
        <taxon>Pseudomonas</taxon>
    </lineage>
</organism>
<gene>
    <name evidence="4" type="ORF">CXG47_24365</name>
</gene>
<dbReference type="EMBL" id="PJCJ01000024">
    <property type="protein sequence ID" value="PLV09482.1"/>
    <property type="molecule type" value="Genomic_DNA"/>
</dbReference>
<dbReference type="InterPro" id="IPR016634">
    <property type="entry name" value="CapW-like"/>
</dbReference>
<dbReference type="PIRSF" id="PIRSF015558">
    <property type="entry name" value="Txn_reg_DeoR_prd"/>
    <property type="match status" value="1"/>
</dbReference>
<accession>A0ABX4TWY7</accession>
<proteinExistence type="predicted"/>
<name>A0ABX4TWY7_PSEDL</name>
<dbReference type="InterPro" id="IPR059019">
    <property type="entry name" value="WHD_CapW"/>
</dbReference>
<feature type="domain" description="DNA-binding transcriptional repressor CapW C-terminal dimerisation" evidence="2">
    <location>
        <begin position="214"/>
        <end position="285"/>
    </location>
</feature>
<dbReference type="InterPro" id="IPR026881">
    <property type="entry name" value="WYL_dom"/>
</dbReference>
<reference evidence="4 5" key="1">
    <citation type="submission" date="2017-12" db="EMBL/GenBank/DDBJ databases">
        <title>Detection of the carbapenemase gene blaVIM-5 in members of the Pseudomonas putida group isolated from polluted Nigerian wetlands.</title>
        <authorList>
            <person name="Adelowo O."/>
            <person name="Vollmers J."/>
            <person name="Maeusezahl I."/>
            <person name="Kaster A.-K."/>
            <person name="Mueller J.A."/>
        </authorList>
    </citation>
    <scope>NUCLEOTIDE SEQUENCE [LARGE SCALE GENOMIC DNA]</scope>
    <source>
        <strain evidence="4 5">MR69</strain>
    </source>
</reference>
<evidence type="ECO:0000259" key="1">
    <source>
        <dbReference type="Pfam" id="PF13280"/>
    </source>
</evidence>
<protein>
    <submittedName>
        <fullName evidence="4">WYL domain-containing protein</fullName>
    </submittedName>
</protein>
<dbReference type="Proteomes" id="UP000234744">
    <property type="component" value="Unassembled WGS sequence"/>
</dbReference>
<sequence length="296" mass="34128">MAMSEAMSNNPLEILDSIRNGAVVRQRLQWIEDRLWWVGELNRSDLVLRFGISPPQATNDFSLYQKLAPENLRYDPRKKLYVAGDGFVPMFPKDHELWLKGNATEDSTLKSVDMVGITSLKRGIDPALVRSISMAARNHIPLRIVYQSMKASNPEERVVSPHAIVETEVRWHVRAWDEKRQAFLDLVPSRIIKVSPEPTSTWVPQELDEEWNRTVEIILVPSAKLSESQRRIAEGDYHMTNGRRVLQVRACMAYYQLSAMYLVDAVRYHEGQPEERDFGIAVENWKALQPLVMEMN</sequence>
<dbReference type="Pfam" id="PF13280">
    <property type="entry name" value="WYL"/>
    <property type="match status" value="1"/>
</dbReference>
<feature type="domain" description="WYL" evidence="1">
    <location>
        <begin position="129"/>
        <end position="193"/>
    </location>
</feature>
<evidence type="ECO:0000313" key="5">
    <source>
        <dbReference type="Proteomes" id="UP000234744"/>
    </source>
</evidence>
<comment type="caution">
    <text evidence="4">The sequence shown here is derived from an EMBL/GenBank/DDBJ whole genome shotgun (WGS) entry which is preliminary data.</text>
</comment>
<dbReference type="Pfam" id="PF26109">
    <property type="entry name" value="WHD_BrxR"/>
    <property type="match status" value="1"/>
</dbReference>
<dbReference type="InterPro" id="IPR059020">
    <property type="entry name" value="CapW_CTD"/>
</dbReference>
<evidence type="ECO:0000313" key="4">
    <source>
        <dbReference type="EMBL" id="PLV09482.1"/>
    </source>
</evidence>
<evidence type="ECO:0000259" key="3">
    <source>
        <dbReference type="Pfam" id="PF26109"/>
    </source>
</evidence>
<evidence type="ECO:0000259" key="2">
    <source>
        <dbReference type="Pfam" id="PF26107"/>
    </source>
</evidence>
<feature type="domain" description="DNA-binding transcriptional repressor CapW winged helix-turn-helix" evidence="3">
    <location>
        <begin position="24"/>
        <end position="93"/>
    </location>
</feature>
<dbReference type="PROSITE" id="PS52050">
    <property type="entry name" value="WYL"/>
    <property type="match status" value="1"/>
</dbReference>
<keyword evidence="5" id="KW-1185">Reference proteome</keyword>